<dbReference type="SUPFAM" id="SSF88946">
    <property type="entry name" value="Sigma2 domain of RNA polymerase sigma factors"/>
    <property type="match status" value="1"/>
</dbReference>
<evidence type="ECO:0000259" key="8">
    <source>
        <dbReference type="Pfam" id="PF04542"/>
    </source>
</evidence>
<feature type="domain" description="RNA polymerase sigma factor 70 region 4 type 2" evidence="9">
    <location>
        <begin position="121"/>
        <end position="172"/>
    </location>
</feature>
<dbReference type="Proteomes" id="UP001216674">
    <property type="component" value="Unassembled WGS sequence"/>
</dbReference>
<dbReference type="InterPro" id="IPR000838">
    <property type="entry name" value="RNA_pol_sigma70_ECF_CS"/>
</dbReference>
<evidence type="ECO:0000256" key="3">
    <source>
        <dbReference type="ARBA" id="ARBA00023082"/>
    </source>
</evidence>
<dbReference type="Gene3D" id="1.10.10.10">
    <property type="entry name" value="Winged helix-like DNA-binding domain superfamily/Winged helix DNA-binding domain"/>
    <property type="match status" value="1"/>
</dbReference>
<reference evidence="10 11" key="1">
    <citation type="submission" date="2023-03" db="EMBL/GenBank/DDBJ databases">
        <title>Draft assemblies of triclosan tolerant bacteria isolated from returned activated sludge.</title>
        <authorList>
            <person name="Van Hamelsveld S."/>
        </authorList>
    </citation>
    <scope>NUCLEOTIDE SEQUENCE [LARGE SCALE GENOMIC DNA]</scope>
    <source>
        <strain evidence="10 11">GW210010_S58</strain>
    </source>
</reference>
<feature type="region of interest" description="Disordered" evidence="7">
    <location>
        <begin position="187"/>
        <end position="232"/>
    </location>
</feature>
<proteinExistence type="inferred from homology"/>
<protein>
    <recommendedName>
        <fullName evidence="6">RNA polymerase sigma factor</fullName>
    </recommendedName>
</protein>
<feature type="compositionally biased region" description="Polar residues" evidence="7">
    <location>
        <begin position="200"/>
        <end position="222"/>
    </location>
</feature>
<dbReference type="InterPro" id="IPR007627">
    <property type="entry name" value="RNA_pol_sigma70_r2"/>
</dbReference>
<dbReference type="RefSeq" id="WP_276264693.1">
    <property type="nucleotide sequence ID" value="NZ_JARJLM010000167.1"/>
</dbReference>
<keyword evidence="4 6" id="KW-0238">DNA-binding</keyword>
<dbReference type="InterPro" id="IPR014284">
    <property type="entry name" value="RNA_pol_sigma-70_dom"/>
</dbReference>
<evidence type="ECO:0000259" key="9">
    <source>
        <dbReference type="Pfam" id="PF08281"/>
    </source>
</evidence>
<evidence type="ECO:0000256" key="7">
    <source>
        <dbReference type="SAM" id="MobiDB-lite"/>
    </source>
</evidence>
<feature type="region of interest" description="Disordered" evidence="7">
    <location>
        <begin position="81"/>
        <end position="104"/>
    </location>
</feature>
<keyword evidence="11" id="KW-1185">Reference proteome</keyword>
<gene>
    <name evidence="10" type="ORF">P3W85_10105</name>
</gene>
<dbReference type="EMBL" id="JARJLM010000167">
    <property type="protein sequence ID" value="MDF3833297.1"/>
    <property type="molecule type" value="Genomic_DNA"/>
</dbReference>
<dbReference type="NCBIfam" id="TIGR02937">
    <property type="entry name" value="sigma70-ECF"/>
    <property type="match status" value="1"/>
</dbReference>
<comment type="caution">
    <text evidence="10">The sequence shown here is derived from an EMBL/GenBank/DDBJ whole genome shotgun (WGS) entry which is preliminary data.</text>
</comment>
<accession>A0ABT6AL14</accession>
<dbReference type="Pfam" id="PF08281">
    <property type="entry name" value="Sigma70_r4_2"/>
    <property type="match status" value="1"/>
</dbReference>
<dbReference type="Gene3D" id="1.10.1740.10">
    <property type="match status" value="1"/>
</dbReference>
<keyword evidence="2 6" id="KW-0805">Transcription regulation</keyword>
<dbReference type="PANTHER" id="PTHR43133">
    <property type="entry name" value="RNA POLYMERASE ECF-TYPE SIGMA FACTO"/>
    <property type="match status" value="1"/>
</dbReference>
<keyword evidence="5 6" id="KW-0804">Transcription</keyword>
<evidence type="ECO:0000313" key="10">
    <source>
        <dbReference type="EMBL" id="MDF3833297.1"/>
    </source>
</evidence>
<evidence type="ECO:0000313" key="11">
    <source>
        <dbReference type="Proteomes" id="UP001216674"/>
    </source>
</evidence>
<dbReference type="SUPFAM" id="SSF88659">
    <property type="entry name" value="Sigma3 and sigma4 domains of RNA polymerase sigma factors"/>
    <property type="match status" value="1"/>
</dbReference>
<dbReference type="InterPro" id="IPR013324">
    <property type="entry name" value="RNA_pol_sigma_r3/r4-like"/>
</dbReference>
<evidence type="ECO:0000256" key="5">
    <source>
        <dbReference type="ARBA" id="ARBA00023163"/>
    </source>
</evidence>
<dbReference type="CDD" id="cd06171">
    <property type="entry name" value="Sigma70_r4"/>
    <property type="match status" value="1"/>
</dbReference>
<dbReference type="PROSITE" id="PS01063">
    <property type="entry name" value="SIGMA70_ECF"/>
    <property type="match status" value="1"/>
</dbReference>
<evidence type="ECO:0000256" key="4">
    <source>
        <dbReference type="ARBA" id="ARBA00023125"/>
    </source>
</evidence>
<comment type="similarity">
    <text evidence="1 6">Belongs to the sigma-70 factor family. ECF subfamily.</text>
</comment>
<organism evidence="10 11">
    <name type="scientific">Cupriavidus basilensis</name>
    <dbReference type="NCBI Taxonomy" id="68895"/>
    <lineage>
        <taxon>Bacteria</taxon>
        <taxon>Pseudomonadati</taxon>
        <taxon>Pseudomonadota</taxon>
        <taxon>Betaproteobacteria</taxon>
        <taxon>Burkholderiales</taxon>
        <taxon>Burkholderiaceae</taxon>
        <taxon>Cupriavidus</taxon>
    </lineage>
</organism>
<dbReference type="PANTHER" id="PTHR43133:SF25">
    <property type="entry name" value="RNA POLYMERASE SIGMA FACTOR RFAY-RELATED"/>
    <property type="match status" value="1"/>
</dbReference>
<dbReference type="InterPro" id="IPR039425">
    <property type="entry name" value="RNA_pol_sigma-70-like"/>
</dbReference>
<evidence type="ECO:0000256" key="2">
    <source>
        <dbReference type="ARBA" id="ARBA00023015"/>
    </source>
</evidence>
<dbReference type="InterPro" id="IPR036388">
    <property type="entry name" value="WH-like_DNA-bd_sf"/>
</dbReference>
<keyword evidence="3 6" id="KW-0731">Sigma factor</keyword>
<dbReference type="InterPro" id="IPR013249">
    <property type="entry name" value="RNA_pol_sigma70_r4_t2"/>
</dbReference>
<name>A0ABT6AL14_9BURK</name>
<dbReference type="Pfam" id="PF04542">
    <property type="entry name" value="Sigma70_r2"/>
    <property type="match status" value="1"/>
</dbReference>
<feature type="domain" description="RNA polymerase sigma-70 region 2" evidence="8">
    <location>
        <begin position="13"/>
        <end position="78"/>
    </location>
</feature>
<sequence length="232" mass="25448">MNAADRRRRFDELVLPHLDAAYNLARWLSGSAVEADDVVQEACLRAFCFFDSFRGDQPRAWLLAIVRNTWFSAWRKRQQPGQGDSAGYDDAHHDGAPLPGWQDGHGDSPEQWLLRADDVRLLHLALERLPAAFREVLVLRELEDLPYRDIAAIADIPLGTVMSRLARARKLLAQAVLALRQEGMHATGARAGGNDGAASPRSTAPDTGRTATVTGNHGTSSRPAGETGHELQ</sequence>
<dbReference type="InterPro" id="IPR013325">
    <property type="entry name" value="RNA_pol_sigma_r2"/>
</dbReference>
<evidence type="ECO:0000256" key="6">
    <source>
        <dbReference type="RuleBase" id="RU000716"/>
    </source>
</evidence>
<dbReference type="NCBIfam" id="NF009185">
    <property type="entry name" value="PRK12533.1"/>
    <property type="match status" value="1"/>
</dbReference>
<evidence type="ECO:0000256" key="1">
    <source>
        <dbReference type="ARBA" id="ARBA00010641"/>
    </source>
</evidence>